<comment type="similarity">
    <text evidence="1">Belongs to the proteasome subunit S14 family.</text>
</comment>
<gene>
    <name evidence="4" type="primary">PSMD8_15</name>
    <name evidence="4" type="ORF">FOZ63_031534</name>
</gene>
<dbReference type="GO" id="GO:0005634">
    <property type="term" value="C:nucleus"/>
    <property type="evidence" value="ECO:0007669"/>
    <property type="project" value="TreeGrafter"/>
</dbReference>
<dbReference type="OMA" id="VSTGHRC"/>
<protein>
    <submittedName>
        <fullName evidence="4">26S proteasome non-ATPase regulatory subunit 8</fullName>
    </submittedName>
</protein>
<dbReference type="Pfam" id="PF10075">
    <property type="entry name" value="CSN8_PSD8_EIF3K"/>
    <property type="match status" value="1"/>
</dbReference>
<organism evidence="4 5">
    <name type="scientific">Perkinsus olseni</name>
    <name type="common">Perkinsus atlanticus</name>
    <dbReference type="NCBI Taxonomy" id="32597"/>
    <lineage>
        <taxon>Eukaryota</taxon>
        <taxon>Sar</taxon>
        <taxon>Alveolata</taxon>
        <taxon>Perkinsozoa</taxon>
        <taxon>Perkinsea</taxon>
        <taxon>Perkinsida</taxon>
        <taxon>Perkinsidae</taxon>
        <taxon>Perkinsus</taxon>
    </lineage>
</organism>
<dbReference type="InterPro" id="IPR006746">
    <property type="entry name" value="26S_Psome_Rpn12"/>
</dbReference>
<keyword evidence="5" id="KW-1185">Reference proteome</keyword>
<dbReference type="GO" id="GO:0005829">
    <property type="term" value="C:cytosol"/>
    <property type="evidence" value="ECO:0007669"/>
    <property type="project" value="TreeGrafter"/>
</dbReference>
<dbReference type="PANTHER" id="PTHR12387">
    <property type="entry name" value="26S PROTEASOME NON-ATPASE REGULATORY SUBUNIT 8"/>
    <property type="match status" value="1"/>
</dbReference>
<evidence type="ECO:0000259" key="3">
    <source>
        <dbReference type="PROSITE" id="PS50250"/>
    </source>
</evidence>
<accession>A0A7J6Q1F9</accession>
<name>A0A7J6Q1F9_PEROL</name>
<evidence type="ECO:0000313" key="5">
    <source>
        <dbReference type="Proteomes" id="UP000553632"/>
    </source>
</evidence>
<dbReference type="AlphaFoldDB" id="A0A7J6Q1F9"/>
<comment type="caution">
    <text evidence="4">The sequence shown here is derived from an EMBL/GenBank/DDBJ whole genome shotgun (WGS) entry which is preliminary data.</text>
</comment>
<dbReference type="InterPro" id="IPR000717">
    <property type="entry name" value="PCI_dom"/>
</dbReference>
<dbReference type="Gene3D" id="1.25.40.990">
    <property type="match status" value="1"/>
</dbReference>
<evidence type="ECO:0000313" key="4">
    <source>
        <dbReference type="EMBL" id="KAF4702138.1"/>
    </source>
</evidence>
<dbReference type="Proteomes" id="UP000553632">
    <property type="component" value="Unassembled WGS sequence"/>
</dbReference>
<dbReference type="PROSITE" id="PS50250">
    <property type="entry name" value="PCI"/>
    <property type="match status" value="1"/>
</dbReference>
<keyword evidence="2 4" id="KW-0647">Proteasome</keyword>
<dbReference type="PANTHER" id="PTHR12387:SF0">
    <property type="entry name" value="26S PROTEASOME NON-ATPASE REGULATORY SUBUNIT 8"/>
    <property type="match status" value="1"/>
</dbReference>
<feature type="domain" description="PCI" evidence="3">
    <location>
        <begin position="63"/>
        <end position="233"/>
    </location>
</feature>
<evidence type="ECO:0000256" key="1">
    <source>
        <dbReference type="ARBA" id="ARBA00009627"/>
    </source>
</evidence>
<dbReference type="InterPro" id="IPR033464">
    <property type="entry name" value="CSN8_PSD8_EIF3K"/>
</dbReference>
<dbReference type="GO" id="GO:0008541">
    <property type="term" value="C:proteasome regulatory particle, lid subcomplex"/>
    <property type="evidence" value="ECO:0007669"/>
    <property type="project" value="TreeGrafter"/>
</dbReference>
<sequence>MAAAVIDKSEIAMLALGFTPTDEIIKAREKLGIKTQDEFIQWARGALETAAVDALKAGDMGAFERRVTQLRRYYFEISPNSQQAPSPNMATIMGLYLLFLLSADRTGEFHTEVEQLPEALTGTPQIQLPVAVERCIMEGNGTKLKACVSQAAKDLPHSELLLQRVVNQVRIKIASSLERAYTSMHSKTACKMLLMDPKDKKSLELFAKAENDRKAADEANLSTLELEDPSTPAQARLRNRLSTRWVVEGDRLVFKKIRDDASAMPALDLISNMIVTPPISSVLYKEALVKYCALVRVLIVSTGHRC</sequence>
<proteinExistence type="inferred from homology"/>
<evidence type="ECO:0000256" key="2">
    <source>
        <dbReference type="ARBA" id="ARBA00022942"/>
    </source>
</evidence>
<dbReference type="EMBL" id="JABANO010036255">
    <property type="protein sequence ID" value="KAF4702138.1"/>
    <property type="molecule type" value="Genomic_DNA"/>
</dbReference>
<reference evidence="4 5" key="1">
    <citation type="submission" date="2020-04" db="EMBL/GenBank/DDBJ databases">
        <title>Perkinsus olseni comparative genomics.</title>
        <authorList>
            <person name="Bogema D.R."/>
        </authorList>
    </citation>
    <scope>NUCLEOTIDE SEQUENCE [LARGE SCALE GENOMIC DNA]</scope>
    <source>
        <strain evidence="4 5">ATCC PRA-207</strain>
    </source>
</reference>
<dbReference type="GO" id="GO:0043161">
    <property type="term" value="P:proteasome-mediated ubiquitin-dependent protein catabolic process"/>
    <property type="evidence" value="ECO:0007669"/>
    <property type="project" value="TreeGrafter"/>
</dbReference>